<evidence type="ECO:0000313" key="1">
    <source>
        <dbReference type="EMBL" id="ATW61851.1"/>
    </source>
</evidence>
<proteinExistence type="predicted"/>
<reference evidence="1 2" key="1">
    <citation type="journal article" date="2018" name="Microbiol. Resour. Announc.">
        <title>Complete Genome Sequence of Klebsiella pneumoniae Siphophage Sugarland.</title>
        <authorList>
            <person name="Erickson S.G."/>
            <person name="Lessor L."/>
            <person name="O'Leary C.J."/>
            <person name="Gill J.J."/>
            <person name="Liu M."/>
        </authorList>
    </citation>
    <scope>NUCLEOTIDE SEQUENCE [LARGE SCALE GENOMIC DNA]</scope>
</reference>
<sequence length="321" mass="34757">MLQKFTPVANLPMVRGGARNLLDGSKCASIGHILAVYRANMESRSGYAFEHCRDYALATPGAAIVIYHDDQYLVDSQPIDLIVSTTSDAYLYKASEGKQASRRFCYHESELLAFTDARAWIKNLCDHLELPPARISSEMMIFVLDKDGSILLPCNFYDIDIEEGARTGNYRYDGELEDVAPAVTENAVTPNTFESGVLQMNTIKSTATAIVAANKNAAVNAAKLEAGSIVLKKVSGIAASKAPFMVRGYVDTAVGRVVIANLLNFAVSQYAPNNRKAVIAADAAMQAAMLELVQSFNVGEMIDEVLKGVNLSSLIENDVAE</sequence>
<dbReference type="OrthoDB" id="6024at10239"/>
<evidence type="ECO:0000313" key="2">
    <source>
        <dbReference type="Proteomes" id="UP000241037"/>
    </source>
</evidence>
<keyword evidence="2" id="KW-1185">Reference proteome</keyword>
<organism evidence="1 2">
    <name type="scientific">Klebsiella phage Sugarland</name>
    <dbReference type="NCBI Taxonomy" id="2053603"/>
    <lineage>
        <taxon>Viruses</taxon>
        <taxon>Duplodnaviria</taxon>
        <taxon>Heunggongvirae</taxon>
        <taxon>Uroviricota</taxon>
        <taxon>Caudoviricetes</taxon>
        <taxon>Demerecviridae</taxon>
        <taxon>Sugarlandvirus</taxon>
        <taxon>Sugarlandvirus sugarland</taxon>
    </lineage>
</organism>
<dbReference type="Pfam" id="PF24450">
    <property type="entry name" value="DUF7566"/>
    <property type="match status" value="1"/>
</dbReference>
<gene>
    <name evidence="1" type="ORF">CPT_Sugarland_014</name>
</gene>
<dbReference type="EMBL" id="MG459987">
    <property type="protein sequence ID" value="ATW61851.1"/>
    <property type="molecule type" value="Genomic_DNA"/>
</dbReference>
<name>A0A2H4PGS7_9CAUD</name>
<dbReference type="InterPro" id="IPR055988">
    <property type="entry name" value="DUF7566"/>
</dbReference>
<protein>
    <submittedName>
        <fullName evidence="1">Uncharacterized protein</fullName>
    </submittedName>
</protein>
<accession>A0A2H4PGS7</accession>
<dbReference type="Proteomes" id="UP000241037">
    <property type="component" value="Segment"/>
</dbReference>